<evidence type="ECO:0000313" key="3">
    <source>
        <dbReference type="Proteomes" id="UP000265520"/>
    </source>
</evidence>
<accession>A0A392UIN5</accession>
<name>A0A392UIN5_9FABA</name>
<feature type="compositionally biased region" description="Polar residues" evidence="1">
    <location>
        <begin position="1"/>
        <end position="17"/>
    </location>
</feature>
<organism evidence="2 3">
    <name type="scientific">Trifolium medium</name>
    <dbReference type="NCBI Taxonomy" id="97028"/>
    <lineage>
        <taxon>Eukaryota</taxon>
        <taxon>Viridiplantae</taxon>
        <taxon>Streptophyta</taxon>
        <taxon>Embryophyta</taxon>
        <taxon>Tracheophyta</taxon>
        <taxon>Spermatophyta</taxon>
        <taxon>Magnoliopsida</taxon>
        <taxon>eudicotyledons</taxon>
        <taxon>Gunneridae</taxon>
        <taxon>Pentapetalae</taxon>
        <taxon>rosids</taxon>
        <taxon>fabids</taxon>
        <taxon>Fabales</taxon>
        <taxon>Fabaceae</taxon>
        <taxon>Papilionoideae</taxon>
        <taxon>50 kb inversion clade</taxon>
        <taxon>NPAAA clade</taxon>
        <taxon>Hologalegina</taxon>
        <taxon>IRL clade</taxon>
        <taxon>Trifolieae</taxon>
        <taxon>Trifolium</taxon>
    </lineage>
</organism>
<sequence length="52" mass="5785">MTPNPGNKSLTLLQPSLRTPPGRMDKIIREKVKGKNSPSLPTARDQSARRLM</sequence>
<proteinExistence type="predicted"/>
<dbReference type="Proteomes" id="UP000265520">
    <property type="component" value="Unassembled WGS sequence"/>
</dbReference>
<keyword evidence="3" id="KW-1185">Reference proteome</keyword>
<feature type="compositionally biased region" description="Basic and acidic residues" evidence="1">
    <location>
        <begin position="23"/>
        <end position="33"/>
    </location>
</feature>
<protein>
    <submittedName>
        <fullName evidence="2">Uncharacterized protein</fullName>
    </submittedName>
</protein>
<evidence type="ECO:0000313" key="2">
    <source>
        <dbReference type="EMBL" id="MCI71605.1"/>
    </source>
</evidence>
<dbReference type="EMBL" id="LXQA010799610">
    <property type="protein sequence ID" value="MCI71605.1"/>
    <property type="molecule type" value="Genomic_DNA"/>
</dbReference>
<evidence type="ECO:0000256" key="1">
    <source>
        <dbReference type="SAM" id="MobiDB-lite"/>
    </source>
</evidence>
<feature type="region of interest" description="Disordered" evidence="1">
    <location>
        <begin position="1"/>
        <end position="52"/>
    </location>
</feature>
<comment type="caution">
    <text evidence="2">The sequence shown here is derived from an EMBL/GenBank/DDBJ whole genome shotgun (WGS) entry which is preliminary data.</text>
</comment>
<feature type="non-terminal residue" evidence="2">
    <location>
        <position position="52"/>
    </location>
</feature>
<reference evidence="2 3" key="1">
    <citation type="journal article" date="2018" name="Front. Plant Sci.">
        <title>Red Clover (Trifolium pratense) and Zigzag Clover (T. medium) - A Picture of Genomic Similarities and Differences.</title>
        <authorList>
            <person name="Dluhosova J."/>
            <person name="Istvanek J."/>
            <person name="Nedelnik J."/>
            <person name="Repkova J."/>
        </authorList>
    </citation>
    <scope>NUCLEOTIDE SEQUENCE [LARGE SCALE GENOMIC DNA]</scope>
    <source>
        <strain evidence="3">cv. 10/8</strain>
        <tissue evidence="2">Leaf</tissue>
    </source>
</reference>
<dbReference type="AlphaFoldDB" id="A0A392UIN5"/>